<protein>
    <submittedName>
        <fullName evidence="1">Uncharacterized protein</fullName>
    </submittedName>
</protein>
<dbReference type="EMBL" id="JAEPRD010000338">
    <property type="protein sequence ID" value="KAG2191919.1"/>
    <property type="molecule type" value="Genomic_DNA"/>
</dbReference>
<organism evidence="1 2">
    <name type="scientific">Mucor saturninus</name>
    <dbReference type="NCBI Taxonomy" id="64648"/>
    <lineage>
        <taxon>Eukaryota</taxon>
        <taxon>Fungi</taxon>
        <taxon>Fungi incertae sedis</taxon>
        <taxon>Mucoromycota</taxon>
        <taxon>Mucoromycotina</taxon>
        <taxon>Mucoromycetes</taxon>
        <taxon>Mucorales</taxon>
        <taxon>Mucorineae</taxon>
        <taxon>Mucoraceae</taxon>
        <taxon>Mucor</taxon>
    </lineage>
</organism>
<name>A0A8H7UV51_9FUNG</name>
<proteinExistence type="predicted"/>
<sequence length="155" mass="17738">MDENINMMMVTSPIQYLVGVLNGKLENNFVLHSDRHPNFTAISKDMLLLYTFSQVYGYTIYCFSTRSKPAIIHPNNKHHQDRSLPYYGVLKSINSYTGIVEWFGLDLKNRPKNMSGDATPTSEIPKNIVAKKRASDEKKPRARRKSCRISSNIIV</sequence>
<accession>A0A8H7UV51</accession>
<keyword evidence="2" id="KW-1185">Reference proteome</keyword>
<evidence type="ECO:0000313" key="1">
    <source>
        <dbReference type="EMBL" id="KAG2191919.1"/>
    </source>
</evidence>
<dbReference type="Proteomes" id="UP000603453">
    <property type="component" value="Unassembled WGS sequence"/>
</dbReference>
<gene>
    <name evidence="1" type="ORF">INT47_003355</name>
</gene>
<comment type="caution">
    <text evidence="1">The sequence shown here is derived from an EMBL/GenBank/DDBJ whole genome shotgun (WGS) entry which is preliminary data.</text>
</comment>
<reference evidence="1" key="1">
    <citation type="submission" date="2020-12" db="EMBL/GenBank/DDBJ databases">
        <title>Metabolic potential, ecology and presence of endohyphal bacteria is reflected in genomic diversity of Mucoromycotina.</title>
        <authorList>
            <person name="Muszewska A."/>
            <person name="Okrasinska A."/>
            <person name="Steczkiewicz K."/>
            <person name="Drgas O."/>
            <person name="Orlowska M."/>
            <person name="Perlinska-Lenart U."/>
            <person name="Aleksandrzak-Piekarczyk T."/>
            <person name="Szatraj K."/>
            <person name="Zielenkiewicz U."/>
            <person name="Pilsyk S."/>
            <person name="Malc E."/>
            <person name="Mieczkowski P."/>
            <person name="Kruszewska J.S."/>
            <person name="Biernat P."/>
            <person name="Pawlowska J."/>
        </authorList>
    </citation>
    <scope>NUCLEOTIDE SEQUENCE</scope>
    <source>
        <strain evidence="1">WA0000017839</strain>
    </source>
</reference>
<dbReference type="AlphaFoldDB" id="A0A8H7UV51"/>
<evidence type="ECO:0000313" key="2">
    <source>
        <dbReference type="Proteomes" id="UP000603453"/>
    </source>
</evidence>